<feature type="region of interest" description="Disordered" evidence="1">
    <location>
        <begin position="66"/>
        <end position="96"/>
    </location>
</feature>
<protein>
    <submittedName>
        <fullName evidence="3">Uncharacterized protein</fullName>
    </submittedName>
</protein>
<reference evidence="3 4" key="1">
    <citation type="submission" date="2021-06" db="EMBL/GenBank/DDBJ databases">
        <authorList>
            <person name="Palmer J.M."/>
        </authorList>
    </citation>
    <scope>NUCLEOTIDE SEQUENCE [LARGE SCALE GENOMIC DNA]</scope>
    <source>
        <strain evidence="3 4">GA_2019</strain>
        <tissue evidence="3">Muscle</tissue>
    </source>
</reference>
<dbReference type="EMBL" id="JAHRIO010096679">
    <property type="protein sequence ID" value="MEQ2190184.1"/>
    <property type="molecule type" value="Genomic_DNA"/>
</dbReference>
<evidence type="ECO:0000256" key="1">
    <source>
        <dbReference type="SAM" id="MobiDB-lite"/>
    </source>
</evidence>
<evidence type="ECO:0000313" key="4">
    <source>
        <dbReference type="Proteomes" id="UP001476798"/>
    </source>
</evidence>
<feature type="compositionally biased region" description="Polar residues" evidence="1">
    <location>
        <begin position="112"/>
        <end position="125"/>
    </location>
</feature>
<organism evidence="3 4">
    <name type="scientific">Goodea atripinnis</name>
    <dbReference type="NCBI Taxonomy" id="208336"/>
    <lineage>
        <taxon>Eukaryota</taxon>
        <taxon>Metazoa</taxon>
        <taxon>Chordata</taxon>
        <taxon>Craniata</taxon>
        <taxon>Vertebrata</taxon>
        <taxon>Euteleostomi</taxon>
        <taxon>Actinopterygii</taxon>
        <taxon>Neopterygii</taxon>
        <taxon>Teleostei</taxon>
        <taxon>Neoteleostei</taxon>
        <taxon>Acanthomorphata</taxon>
        <taxon>Ovalentaria</taxon>
        <taxon>Atherinomorphae</taxon>
        <taxon>Cyprinodontiformes</taxon>
        <taxon>Goodeidae</taxon>
        <taxon>Goodea</taxon>
    </lineage>
</organism>
<feature type="region of interest" description="Disordered" evidence="1">
    <location>
        <begin position="112"/>
        <end position="147"/>
    </location>
</feature>
<proteinExistence type="predicted"/>
<accession>A0ABV0Q323</accession>
<comment type="caution">
    <text evidence="3">The sequence shown here is derived from an EMBL/GenBank/DDBJ whole genome shotgun (WGS) entry which is preliminary data.</text>
</comment>
<feature type="transmembrane region" description="Helical" evidence="2">
    <location>
        <begin position="25"/>
        <end position="44"/>
    </location>
</feature>
<dbReference type="Proteomes" id="UP001476798">
    <property type="component" value="Unassembled WGS sequence"/>
</dbReference>
<evidence type="ECO:0000256" key="2">
    <source>
        <dbReference type="SAM" id="Phobius"/>
    </source>
</evidence>
<sequence>MAPSIHFSIRGSRHLPFAEKHPQRMVFPPLGFMVGMVFLGVVLLPGSKVGGQVVLSDWRTRKGGCQAQQNPILTGGESQREKPSLAAQLEQPKTKGRYRQLIKAQNKGIFQNSGNAGQVNTTTVDKTLRRRRASEPPSYSPPADEATTYTCQTSGLQLQRLLGLRES</sequence>
<keyword evidence="2" id="KW-0472">Membrane</keyword>
<keyword evidence="2" id="KW-1133">Transmembrane helix</keyword>
<gene>
    <name evidence="3" type="ORF">GOODEAATRI_033227</name>
</gene>
<keyword evidence="2" id="KW-0812">Transmembrane</keyword>
<evidence type="ECO:0000313" key="3">
    <source>
        <dbReference type="EMBL" id="MEQ2190184.1"/>
    </source>
</evidence>
<name>A0ABV0Q323_9TELE</name>
<keyword evidence="4" id="KW-1185">Reference proteome</keyword>